<name>A0A9W6LWT0_9MICO</name>
<proteinExistence type="inferred from homology"/>
<comment type="cofactor">
    <cofactor evidence="1">
        <name>FMN</name>
        <dbReference type="ChEBI" id="CHEBI:58210"/>
    </cofactor>
</comment>
<dbReference type="PANTHER" id="PTHR10851">
    <property type="entry name" value="PYRIDOXINE-5-PHOSPHATE OXIDASE"/>
    <property type="match status" value="1"/>
</dbReference>
<dbReference type="AlphaFoldDB" id="A0A9W6LWT0"/>
<dbReference type="InterPro" id="IPR012349">
    <property type="entry name" value="Split_barrel_FMN-bd"/>
</dbReference>
<reference evidence="7" key="2">
    <citation type="submission" date="2023-01" db="EMBL/GenBank/DDBJ databases">
        <authorList>
            <person name="Sun Q."/>
            <person name="Evtushenko L."/>
        </authorList>
    </citation>
    <scope>NUCLEOTIDE SEQUENCE</scope>
    <source>
        <strain evidence="7">VKM Ac-1020</strain>
    </source>
</reference>
<organism evidence="7 8">
    <name type="scientific">Microbacterium barkeri</name>
    <dbReference type="NCBI Taxonomy" id="33917"/>
    <lineage>
        <taxon>Bacteria</taxon>
        <taxon>Bacillati</taxon>
        <taxon>Actinomycetota</taxon>
        <taxon>Actinomycetes</taxon>
        <taxon>Micrococcales</taxon>
        <taxon>Microbacteriaceae</taxon>
        <taxon>Microbacterium</taxon>
    </lineage>
</organism>
<evidence type="ECO:0000313" key="7">
    <source>
        <dbReference type="EMBL" id="GLJ61767.1"/>
    </source>
</evidence>
<keyword evidence="8" id="KW-1185">Reference proteome</keyword>
<evidence type="ECO:0000259" key="6">
    <source>
        <dbReference type="Pfam" id="PF10590"/>
    </source>
</evidence>
<dbReference type="Proteomes" id="UP001142462">
    <property type="component" value="Unassembled WGS sequence"/>
</dbReference>
<dbReference type="GO" id="GO:0008615">
    <property type="term" value="P:pyridoxine biosynthetic process"/>
    <property type="evidence" value="ECO:0007669"/>
    <property type="project" value="InterPro"/>
</dbReference>
<feature type="domain" description="Pyridoxine 5'-phosphate oxidase dimerisation C-terminal" evidence="6">
    <location>
        <begin position="94"/>
        <end position="131"/>
    </location>
</feature>
<gene>
    <name evidence="7" type="ORF">GCM10017576_18970</name>
</gene>
<evidence type="ECO:0000256" key="4">
    <source>
        <dbReference type="ARBA" id="ARBA00022643"/>
    </source>
</evidence>
<dbReference type="InterPro" id="IPR019576">
    <property type="entry name" value="Pyridoxamine_oxidase_dimer_C"/>
</dbReference>
<keyword evidence="5" id="KW-0560">Oxidoreductase</keyword>
<evidence type="ECO:0000256" key="5">
    <source>
        <dbReference type="ARBA" id="ARBA00023002"/>
    </source>
</evidence>
<keyword evidence="4" id="KW-0288">FMN</keyword>
<dbReference type="EMBL" id="BSEJ01000008">
    <property type="protein sequence ID" value="GLJ61767.1"/>
    <property type="molecule type" value="Genomic_DNA"/>
</dbReference>
<evidence type="ECO:0000256" key="1">
    <source>
        <dbReference type="ARBA" id="ARBA00001917"/>
    </source>
</evidence>
<dbReference type="SUPFAM" id="SSF50475">
    <property type="entry name" value="FMN-binding split barrel"/>
    <property type="match status" value="1"/>
</dbReference>
<accession>A0A9W6LWT0</accession>
<dbReference type="GO" id="GO:0004733">
    <property type="term" value="F:pyridoxamine phosphate oxidase activity"/>
    <property type="evidence" value="ECO:0007669"/>
    <property type="project" value="InterPro"/>
</dbReference>
<reference evidence="7" key="1">
    <citation type="journal article" date="2014" name="Int. J. Syst. Evol. Microbiol.">
        <title>Complete genome sequence of Corynebacterium casei LMG S-19264T (=DSM 44701T), isolated from a smear-ripened cheese.</title>
        <authorList>
            <consortium name="US DOE Joint Genome Institute (JGI-PGF)"/>
            <person name="Walter F."/>
            <person name="Albersmeier A."/>
            <person name="Kalinowski J."/>
            <person name="Ruckert C."/>
        </authorList>
    </citation>
    <scope>NUCLEOTIDE SEQUENCE</scope>
    <source>
        <strain evidence="7">VKM Ac-1020</strain>
    </source>
</reference>
<sequence length="132" mass="14719">MGMALLCEADGMARQTRTPAGRCYRGRGVHFAGRRSARKGRHLAQRPVVGAHVFWRALGRQVEVSGEAVALSADESAADWLARPTAGAAVDPDWQAWAIRPDRVEFFQAAHDRDHVRVVYLRDTGGWRRERA</sequence>
<comment type="similarity">
    <text evidence="2">Belongs to the pyridoxamine 5'-phosphate oxidase family.</text>
</comment>
<evidence type="ECO:0000256" key="2">
    <source>
        <dbReference type="ARBA" id="ARBA00007301"/>
    </source>
</evidence>
<keyword evidence="3" id="KW-0285">Flavoprotein</keyword>
<dbReference type="Gene3D" id="2.30.110.10">
    <property type="entry name" value="Electron Transport, Fmn-binding Protein, Chain A"/>
    <property type="match status" value="2"/>
</dbReference>
<evidence type="ECO:0000256" key="3">
    <source>
        <dbReference type="ARBA" id="ARBA00022630"/>
    </source>
</evidence>
<dbReference type="GO" id="GO:0010181">
    <property type="term" value="F:FMN binding"/>
    <property type="evidence" value="ECO:0007669"/>
    <property type="project" value="InterPro"/>
</dbReference>
<dbReference type="Pfam" id="PF10590">
    <property type="entry name" value="PNP_phzG_C"/>
    <property type="match status" value="1"/>
</dbReference>
<evidence type="ECO:0000313" key="8">
    <source>
        <dbReference type="Proteomes" id="UP001142462"/>
    </source>
</evidence>
<dbReference type="PANTHER" id="PTHR10851:SF0">
    <property type="entry name" value="PYRIDOXINE-5'-PHOSPHATE OXIDASE"/>
    <property type="match status" value="1"/>
</dbReference>
<protein>
    <recommendedName>
        <fullName evidence="6">Pyridoxine 5'-phosphate oxidase dimerisation C-terminal domain-containing protein</fullName>
    </recommendedName>
</protein>
<dbReference type="InterPro" id="IPR000659">
    <property type="entry name" value="Pyridox_Oxase"/>
</dbReference>
<comment type="caution">
    <text evidence="7">The sequence shown here is derived from an EMBL/GenBank/DDBJ whole genome shotgun (WGS) entry which is preliminary data.</text>
</comment>